<comment type="similarity">
    <text evidence="1">Belongs to the gemin-2 family.</text>
</comment>
<evidence type="ECO:0008006" key="4">
    <source>
        <dbReference type="Google" id="ProtNLM"/>
    </source>
</evidence>
<proteinExistence type="inferred from homology"/>
<evidence type="ECO:0000256" key="2">
    <source>
        <dbReference type="SAM" id="MobiDB-lite"/>
    </source>
</evidence>
<dbReference type="EMBL" id="OU594944">
    <property type="protein sequence ID" value="CAG9287485.1"/>
    <property type="molecule type" value="Genomic_DNA"/>
</dbReference>
<dbReference type="InterPro" id="IPR035426">
    <property type="entry name" value="Gemin2/Brr1"/>
</dbReference>
<organism evidence="3">
    <name type="scientific">Phaeodactylum tricornutum</name>
    <name type="common">Diatom</name>
    <dbReference type="NCBI Taxonomy" id="2850"/>
    <lineage>
        <taxon>Eukaryota</taxon>
        <taxon>Sar</taxon>
        <taxon>Stramenopiles</taxon>
        <taxon>Ochrophyta</taxon>
        <taxon>Bacillariophyta</taxon>
        <taxon>Bacillariophyceae</taxon>
        <taxon>Bacillariophycidae</taxon>
        <taxon>Naviculales</taxon>
        <taxon>Phaeodactylaceae</taxon>
        <taxon>Phaeodactylum</taxon>
    </lineage>
</organism>
<name>A0A8J9X4L2_PHATR</name>
<dbReference type="GO" id="GO:0032797">
    <property type="term" value="C:SMN complex"/>
    <property type="evidence" value="ECO:0007669"/>
    <property type="project" value="TreeGrafter"/>
</dbReference>
<sequence length="333" mass="36930">MSLPQACLPVQSRGHRRQRTDGNNGSQNGGLLDRAAFDDIASMDASSYLYMVVQQAKSLPEVFEASRSPTISKRRTENDDEPQMGSAASLAYLLSDRTALVPPPTALHLPVAASVWTERTLETFSRLRDYLEDCRLRGIGGKRTDRVLLPPMKDRAAWHIFCAGHAEAQGNAAAYYEDDTLAIVAAAENDNDCNDDEDTEDPGDGASAIPTATWQRNLPEKGFAPTVSLLLQMDQVMIRRVLGHLAYYIEEGWSPGPLSQWIYALLARLERPIHRDDAAMLYKFLRRLTHVRAALVLENDRERDVLARVNVLIAIVGVYLEQGGGYANVLSLH</sequence>
<dbReference type="Gene3D" id="1.20.58.1070">
    <property type="match status" value="1"/>
</dbReference>
<dbReference type="PANTHER" id="PTHR12794">
    <property type="entry name" value="GEMIN2"/>
    <property type="match status" value="1"/>
</dbReference>
<feature type="compositionally biased region" description="Acidic residues" evidence="2">
    <location>
        <begin position="191"/>
        <end position="203"/>
    </location>
</feature>
<evidence type="ECO:0000313" key="3">
    <source>
        <dbReference type="EMBL" id="CAG9287485.1"/>
    </source>
</evidence>
<feature type="region of interest" description="Disordered" evidence="2">
    <location>
        <begin position="191"/>
        <end position="210"/>
    </location>
</feature>
<accession>A0A8J9X4L2</accession>
<dbReference type="Proteomes" id="UP000836788">
    <property type="component" value="Chromosome 3"/>
</dbReference>
<evidence type="ECO:0000256" key="1">
    <source>
        <dbReference type="ARBA" id="ARBA00025758"/>
    </source>
</evidence>
<dbReference type="GO" id="GO:0005634">
    <property type="term" value="C:nucleus"/>
    <property type="evidence" value="ECO:0007669"/>
    <property type="project" value="TreeGrafter"/>
</dbReference>
<dbReference type="AlphaFoldDB" id="A0A8J9X4L2"/>
<feature type="region of interest" description="Disordered" evidence="2">
    <location>
        <begin position="1"/>
        <end position="31"/>
    </location>
</feature>
<dbReference type="GO" id="GO:0000387">
    <property type="term" value="P:spliceosomal snRNP assembly"/>
    <property type="evidence" value="ECO:0007669"/>
    <property type="project" value="InterPro"/>
</dbReference>
<protein>
    <recommendedName>
        <fullName evidence="4">Gem-associated protein 2</fullName>
    </recommendedName>
</protein>
<dbReference type="Pfam" id="PF04938">
    <property type="entry name" value="SIP1"/>
    <property type="match status" value="1"/>
</dbReference>
<reference evidence="3" key="1">
    <citation type="submission" date="2022-02" db="EMBL/GenBank/DDBJ databases">
        <authorList>
            <person name="Giguere J D."/>
        </authorList>
    </citation>
    <scope>NUCLEOTIDE SEQUENCE</scope>
    <source>
        <strain evidence="3">CCAP 1055/1</strain>
    </source>
</reference>
<dbReference type="PANTHER" id="PTHR12794:SF0">
    <property type="entry name" value="GEM-ASSOCIATED PROTEIN 2"/>
    <property type="match status" value="1"/>
</dbReference>
<gene>
    <name evidence="3" type="ORF">PTTT1_LOCUS35673</name>
</gene>